<dbReference type="KEGG" id="cwa:CwatDRAFT_2986"/>
<dbReference type="InterPro" id="IPR036322">
    <property type="entry name" value="WD40_repeat_dom_sf"/>
</dbReference>
<organism evidence="1 2">
    <name type="scientific">Crocosphaera watsonii WH 8501</name>
    <dbReference type="NCBI Taxonomy" id="165597"/>
    <lineage>
        <taxon>Bacteria</taxon>
        <taxon>Bacillati</taxon>
        <taxon>Cyanobacteriota</taxon>
        <taxon>Cyanophyceae</taxon>
        <taxon>Oscillatoriophycideae</taxon>
        <taxon>Chroococcales</taxon>
        <taxon>Aphanothecaceae</taxon>
        <taxon>Crocosphaera</taxon>
    </lineage>
</organism>
<dbReference type="Gene3D" id="1.25.40.370">
    <property type="match status" value="1"/>
</dbReference>
<name>Q4C0H3_CROWT</name>
<dbReference type="SUPFAM" id="SSF50978">
    <property type="entry name" value="WD40 repeat-like"/>
    <property type="match status" value="1"/>
</dbReference>
<protein>
    <submittedName>
        <fullName evidence="1">Uncharacterized protein</fullName>
    </submittedName>
</protein>
<reference evidence="1" key="2">
    <citation type="submission" date="2005-06" db="EMBL/GenBank/DDBJ databases">
        <title>Sequencing of the draft genome and assembly of Crocosphaera watsonii WH 8501.</title>
        <authorList>
            <consortium name="US DOE Joint Genome Institute (JGI-PGF)"/>
            <person name="Copeland A."/>
            <person name="Lucas S."/>
            <person name="Lapidus A."/>
            <person name="Barry K."/>
            <person name="Detter C."/>
            <person name="Glavina T."/>
            <person name="Hammon N."/>
            <person name="Israni S."/>
            <person name="Pitluck S."/>
            <person name="Richardson P."/>
        </authorList>
    </citation>
    <scope>NUCLEOTIDE SEQUENCE [LARGE SCALE GENOMIC DNA]</scope>
    <source>
        <strain evidence="1">WH 8501</strain>
    </source>
</reference>
<dbReference type="PANTHER" id="PTHR19871">
    <property type="entry name" value="BETA TRANSDUCIN-RELATED PROTEIN"/>
    <property type="match status" value="1"/>
</dbReference>
<keyword evidence="2" id="KW-1185">Reference proteome</keyword>
<evidence type="ECO:0000313" key="1">
    <source>
        <dbReference type="EMBL" id="EAM49654.1"/>
    </source>
</evidence>
<dbReference type="AlphaFoldDB" id="Q4C0H3"/>
<proteinExistence type="predicted"/>
<comment type="caution">
    <text evidence="1">The sequence shown here is derived from an EMBL/GenBank/DDBJ whole genome shotgun (WGS) entry which is preliminary data.</text>
</comment>
<reference evidence="1" key="1">
    <citation type="submission" date="2004-02" db="EMBL/GenBank/DDBJ databases">
        <authorList>
            <consortium name="DOE Joint Genome Institute"/>
        </authorList>
    </citation>
    <scope>NUCLEOTIDE SEQUENCE [LARGE SCALE GENOMIC DNA]</scope>
    <source>
        <strain evidence="1">WH 8501</strain>
    </source>
</reference>
<accession>Q4C0H3</accession>
<dbReference type="RefSeq" id="WP_007306657.1">
    <property type="nucleotide sequence ID" value="NZ_AADV02000059.1"/>
</dbReference>
<evidence type="ECO:0000313" key="2">
    <source>
        <dbReference type="Proteomes" id="UP000003922"/>
    </source>
</evidence>
<dbReference type="EMBL" id="AADV02000059">
    <property type="protein sequence ID" value="EAM49654.1"/>
    <property type="molecule type" value="Genomic_DNA"/>
</dbReference>
<dbReference type="PANTHER" id="PTHR19871:SF14">
    <property type="entry name" value="DUF4062 DOMAIN-CONTAINING PROTEIN"/>
    <property type="match status" value="1"/>
</dbReference>
<dbReference type="InterPro" id="IPR015943">
    <property type="entry name" value="WD40/YVTN_repeat-like_dom_sf"/>
</dbReference>
<dbReference type="Proteomes" id="UP000003922">
    <property type="component" value="Unassembled WGS sequence"/>
</dbReference>
<dbReference type="Gene3D" id="2.130.10.10">
    <property type="entry name" value="YVTN repeat-like/Quinoprotein amine dehydrogenase"/>
    <property type="match status" value="1"/>
</dbReference>
<reference evidence="1" key="3">
    <citation type="submission" date="2016-12" db="EMBL/GenBank/DDBJ databases">
        <title>Annotation of the draft genome assembly of Crocosphaera watsonii WH 8501.</title>
        <authorList>
            <consortium name="US DOE Joint Genome Institute (JGI-ORNL)"/>
            <person name="Larimer F."/>
            <person name="Land M."/>
        </authorList>
    </citation>
    <scope>NUCLEOTIDE SEQUENCE</scope>
    <source>
        <strain evidence="1">WH 8501</strain>
    </source>
</reference>
<dbReference type="InterPro" id="IPR052752">
    <property type="entry name" value="NACHT-WD_repeat"/>
</dbReference>
<gene>
    <name evidence="1" type="ORF">CwatDRAFT_2986</name>
</gene>
<sequence>MNSFRQRAYLTSYAYNAAKSNHLTEYYQTLTDFQYLQNKLNFSGLGVQPLIEDYDYIEYLQATPEQVKTLQLIQDTIRLSAHILQVDSQQLPSQLWGRLLRFTGLCSQFMVKSYPDIETLLKQAENIPTYPRLLPYIPTLTPPDTPLIRTLIGHISLVNSVVVTPDGNKIISGSWDIGLWIKNNC</sequence>